<keyword evidence="2" id="KW-0812">Transmembrane</keyword>
<keyword evidence="3" id="KW-0732">Signal</keyword>
<evidence type="ECO:0000256" key="3">
    <source>
        <dbReference type="SAM" id="SignalP"/>
    </source>
</evidence>
<feature type="region of interest" description="Disordered" evidence="1">
    <location>
        <begin position="133"/>
        <end position="178"/>
    </location>
</feature>
<name>A0A7H8R0W8_TALRU</name>
<reference evidence="5" key="1">
    <citation type="submission" date="2020-06" db="EMBL/GenBank/DDBJ databases">
        <title>A chromosome-scale genome assembly of Talaromyces rugulosus W13939.</title>
        <authorList>
            <person name="Wang B."/>
            <person name="Guo L."/>
            <person name="Ye K."/>
            <person name="Wang L."/>
        </authorList>
    </citation>
    <scope>NUCLEOTIDE SEQUENCE [LARGE SCALE GENOMIC DNA]</scope>
    <source>
        <strain evidence="5">W13939</strain>
    </source>
</reference>
<dbReference type="OrthoDB" id="4227425at2759"/>
<sequence length="204" mass="21660">MDYPNLIIALLGGLQMVRAITVSSPAKGQKVDMKQGLTVSWSLDENDNKSANVTIDLFIGEQFYLLLTPQPGVPANDLNYTYPYTSPNYIDAEDIYIVRLFDGSGRASSSDVFSIFDTDDFVQATSITKISHSKTAAVRNGTPSTSPSLSPSISSLKTTQTQTPTPTPTASHSASRHGYGENDAGFSMGIAAGLIGLLVLGFAG</sequence>
<dbReference type="Proteomes" id="UP000509510">
    <property type="component" value="Chromosome IV"/>
</dbReference>
<feature type="signal peptide" evidence="3">
    <location>
        <begin position="1"/>
        <end position="19"/>
    </location>
</feature>
<accession>A0A7H8R0W8</accession>
<gene>
    <name evidence="4" type="ORF">TRUGW13939_06836</name>
</gene>
<feature type="chain" id="PRO_5028921463" evidence="3">
    <location>
        <begin position="20"/>
        <end position="204"/>
    </location>
</feature>
<feature type="compositionally biased region" description="Low complexity" evidence="1">
    <location>
        <begin position="142"/>
        <end position="164"/>
    </location>
</feature>
<feature type="transmembrane region" description="Helical" evidence="2">
    <location>
        <begin position="184"/>
        <end position="203"/>
    </location>
</feature>
<organism evidence="4 5">
    <name type="scientific">Talaromyces rugulosus</name>
    <name type="common">Penicillium rugulosum</name>
    <dbReference type="NCBI Taxonomy" id="121627"/>
    <lineage>
        <taxon>Eukaryota</taxon>
        <taxon>Fungi</taxon>
        <taxon>Dikarya</taxon>
        <taxon>Ascomycota</taxon>
        <taxon>Pezizomycotina</taxon>
        <taxon>Eurotiomycetes</taxon>
        <taxon>Eurotiomycetidae</taxon>
        <taxon>Eurotiales</taxon>
        <taxon>Trichocomaceae</taxon>
        <taxon>Talaromyces</taxon>
        <taxon>Talaromyces sect. Islandici</taxon>
    </lineage>
</organism>
<dbReference type="EMBL" id="CP055901">
    <property type="protein sequence ID" value="QKX59696.1"/>
    <property type="molecule type" value="Genomic_DNA"/>
</dbReference>
<protein>
    <submittedName>
        <fullName evidence="4">Uncharacterized protein</fullName>
    </submittedName>
</protein>
<dbReference type="AlphaFoldDB" id="A0A7H8R0W8"/>
<evidence type="ECO:0000256" key="1">
    <source>
        <dbReference type="SAM" id="MobiDB-lite"/>
    </source>
</evidence>
<evidence type="ECO:0000313" key="5">
    <source>
        <dbReference type="Proteomes" id="UP000509510"/>
    </source>
</evidence>
<keyword evidence="2" id="KW-0472">Membrane</keyword>
<dbReference type="RefSeq" id="XP_035345873.1">
    <property type="nucleotide sequence ID" value="XM_035489980.1"/>
</dbReference>
<evidence type="ECO:0000313" key="4">
    <source>
        <dbReference type="EMBL" id="QKX59696.1"/>
    </source>
</evidence>
<dbReference type="KEGG" id="trg:TRUGW13939_06836"/>
<keyword evidence="2" id="KW-1133">Transmembrane helix</keyword>
<keyword evidence="5" id="KW-1185">Reference proteome</keyword>
<evidence type="ECO:0000256" key="2">
    <source>
        <dbReference type="SAM" id="Phobius"/>
    </source>
</evidence>
<proteinExistence type="predicted"/>
<dbReference type="GeneID" id="55994329"/>